<gene>
    <name evidence="2" type="ORF">N7458_010289</name>
</gene>
<dbReference type="AlphaFoldDB" id="A0AAD6BYS8"/>
<keyword evidence="3" id="KW-1185">Reference proteome</keyword>
<evidence type="ECO:0000259" key="1">
    <source>
        <dbReference type="PROSITE" id="PS50181"/>
    </source>
</evidence>
<organism evidence="2 3">
    <name type="scientific">Penicillium daleae</name>
    <dbReference type="NCBI Taxonomy" id="63821"/>
    <lineage>
        <taxon>Eukaryota</taxon>
        <taxon>Fungi</taxon>
        <taxon>Dikarya</taxon>
        <taxon>Ascomycota</taxon>
        <taxon>Pezizomycotina</taxon>
        <taxon>Eurotiomycetes</taxon>
        <taxon>Eurotiomycetidae</taxon>
        <taxon>Eurotiales</taxon>
        <taxon>Aspergillaceae</taxon>
        <taxon>Penicillium</taxon>
    </lineage>
</organism>
<dbReference type="EMBL" id="JAPVEA010000008">
    <property type="protein sequence ID" value="KAJ5439291.1"/>
    <property type="molecule type" value="Genomic_DNA"/>
</dbReference>
<dbReference type="PROSITE" id="PS50181">
    <property type="entry name" value="FBOX"/>
    <property type="match status" value="1"/>
</dbReference>
<reference evidence="2" key="1">
    <citation type="submission" date="2022-12" db="EMBL/GenBank/DDBJ databases">
        <authorList>
            <person name="Petersen C."/>
        </authorList>
    </citation>
    <scope>NUCLEOTIDE SEQUENCE</scope>
    <source>
        <strain evidence="2">IBT 16125</strain>
    </source>
</reference>
<dbReference type="InterPro" id="IPR001810">
    <property type="entry name" value="F-box_dom"/>
</dbReference>
<dbReference type="GeneID" id="81603914"/>
<feature type="domain" description="F-box" evidence="1">
    <location>
        <begin position="1"/>
        <end position="46"/>
    </location>
</feature>
<dbReference type="SUPFAM" id="SSF81383">
    <property type="entry name" value="F-box domain"/>
    <property type="match status" value="1"/>
</dbReference>
<reference evidence="2" key="2">
    <citation type="journal article" date="2023" name="IMA Fungus">
        <title>Comparative genomic study of the Penicillium genus elucidates a diverse pangenome and 15 lateral gene transfer events.</title>
        <authorList>
            <person name="Petersen C."/>
            <person name="Sorensen T."/>
            <person name="Nielsen M.R."/>
            <person name="Sondergaard T.E."/>
            <person name="Sorensen J.L."/>
            <person name="Fitzpatrick D.A."/>
            <person name="Frisvad J.C."/>
            <person name="Nielsen K.L."/>
        </authorList>
    </citation>
    <scope>NUCLEOTIDE SEQUENCE</scope>
    <source>
        <strain evidence="2">IBT 16125</strain>
    </source>
</reference>
<evidence type="ECO:0000313" key="3">
    <source>
        <dbReference type="Proteomes" id="UP001213681"/>
    </source>
</evidence>
<dbReference type="InterPro" id="IPR036047">
    <property type="entry name" value="F-box-like_dom_sf"/>
</dbReference>
<dbReference type="Proteomes" id="UP001213681">
    <property type="component" value="Unassembled WGS sequence"/>
</dbReference>
<evidence type="ECO:0000313" key="2">
    <source>
        <dbReference type="EMBL" id="KAJ5439291.1"/>
    </source>
</evidence>
<accession>A0AAD6BYS8</accession>
<sequence length="467" mass="52561">MELMHLPNELLEHIVGYTLPEGFESLALTCKRFHALCTAFLAYHNRLRWHFQKFHYYKTKEVVKSRLAILQIPDAISSAFNLIARIAVEPVVARYIQEADFVKDSEISMGKPRHFVTDGSHDEAMMRLLAGSPYLKQAGLDWKEYWAVIQEDLNDGRYSQHAAAFTLTLLPNVKFLGLPKWWKPQAAPDKLIDTMISKARNNPSCSTCLAQVTSLVGHGCADGRFNLDWAASFLTLPQVQYFGATWCKGGSDRNAALKYEALELVSFVHASIDEIEIARFLQNTPRLKTFKFWHSAEDIDPTQGWDLCQFVTVIEHKVGDHLVDLSVLLDDEPRTTVSPGRASLCGFKSLERLQLPLEIVSCNLMAAASDLPESLIQDLIPASVTHLSFVSCGTDEEAKALAIIFHDFPAVKAQAPSLKEIHLTLPAEATELYRDHFAKVSAEIEKTGVVFKEEQWIQSVTWDDEED</sequence>
<proteinExistence type="predicted"/>
<dbReference type="CDD" id="cd09917">
    <property type="entry name" value="F-box_SF"/>
    <property type="match status" value="1"/>
</dbReference>
<comment type="caution">
    <text evidence="2">The sequence shown here is derived from an EMBL/GenBank/DDBJ whole genome shotgun (WGS) entry which is preliminary data.</text>
</comment>
<protein>
    <submittedName>
        <fullName evidence="2">F-box domain protein</fullName>
    </submittedName>
</protein>
<dbReference type="RefSeq" id="XP_056762520.1">
    <property type="nucleotide sequence ID" value="XM_056913671.1"/>
</dbReference>
<name>A0AAD6BYS8_9EURO</name>